<dbReference type="Pfam" id="PF13419">
    <property type="entry name" value="HAD_2"/>
    <property type="match status" value="1"/>
</dbReference>
<dbReference type="GO" id="GO:0006281">
    <property type="term" value="P:DNA repair"/>
    <property type="evidence" value="ECO:0007669"/>
    <property type="project" value="TreeGrafter"/>
</dbReference>
<dbReference type="PANTHER" id="PTHR43434:SF1">
    <property type="entry name" value="PHOSPHOGLYCOLATE PHOSPHATASE"/>
    <property type="match status" value="1"/>
</dbReference>
<gene>
    <name evidence="1" type="ORF">A2160_01790</name>
</gene>
<name>A0A1F5E895_9BACT</name>
<dbReference type="SUPFAM" id="SSF56784">
    <property type="entry name" value="HAD-like"/>
    <property type="match status" value="1"/>
</dbReference>
<comment type="caution">
    <text evidence="1">The sequence shown here is derived from an EMBL/GenBank/DDBJ whole genome shotgun (WGS) entry which is preliminary data.</text>
</comment>
<dbReference type="InterPro" id="IPR036412">
    <property type="entry name" value="HAD-like_sf"/>
</dbReference>
<dbReference type="GO" id="GO:0008967">
    <property type="term" value="F:phosphoglycolate phosphatase activity"/>
    <property type="evidence" value="ECO:0007669"/>
    <property type="project" value="TreeGrafter"/>
</dbReference>
<evidence type="ECO:0000313" key="2">
    <source>
        <dbReference type="Proteomes" id="UP000177006"/>
    </source>
</evidence>
<dbReference type="SFLD" id="SFLDS00003">
    <property type="entry name" value="Haloacid_Dehalogenase"/>
    <property type="match status" value="1"/>
</dbReference>
<dbReference type="Gene3D" id="1.10.150.240">
    <property type="entry name" value="Putative phosphatase, domain 2"/>
    <property type="match status" value="1"/>
</dbReference>
<dbReference type="InterPro" id="IPR023214">
    <property type="entry name" value="HAD_sf"/>
</dbReference>
<protein>
    <recommendedName>
        <fullName evidence="3">HAD family hydrolase</fullName>
    </recommendedName>
</protein>
<reference evidence="1 2" key="1">
    <citation type="journal article" date="2016" name="Nat. Commun.">
        <title>Thousands of microbial genomes shed light on interconnected biogeochemical processes in an aquifer system.</title>
        <authorList>
            <person name="Anantharaman K."/>
            <person name="Brown C.T."/>
            <person name="Hug L.A."/>
            <person name="Sharon I."/>
            <person name="Castelle C.J."/>
            <person name="Probst A.J."/>
            <person name="Thomas B.C."/>
            <person name="Singh A."/>
            <person name="Wilkins M.J."/>
            <person name="Karaoz U."/>
            <person name="Brodie E.L."/>
            <person name="Williams K.H."/>
            <person name="Hubbard S.S."/>
            <person name="Banfield J.F."/>
        </authorList>
    </citation>
    <scope>NUCLEOTIDE SEQUENCE [LARGE SCALE GENOMIC DNA]</scope>
</reference>
<dbReference type="PANTHER" id="PTHR43434">
    <property type="entry name" value="PHOSPHOGLYCOLATE PHOSPHATASE"/>
    <property type="match status" value="1"/>
</dbReference>
<dbReference type="STRING" id="1797457.A2160_01790"/>
<dbReference type="InterPro" id="IPR050155">
    <property type="entry name" value="HAD-like_hydrolase_sf"/>
</dbReference>
<dbReference type="InterPro" id="IPR023198">
    <property type="entry name" value="PGP-like_dom2"/>
</dbReference>
<evidence type="ECO:0000313" key="1">
    <source>
        <dbReference type="EMBL" id="OGD63585.1"/>
    </source>
</evidence>
<dbReference type="Gene3D" id="3.40.50.1000">
    <property type="entry name" value="HAD superfamily/HAD-like"/>
    <property type="match status" value="1"/>
</dbReference>
<dbReference type="InterPro" id="IPR041492">
    <property type="entry name" value="HAD_2"/>
</dbReference>
<proteinExistence type="predicted"/>
<dbReference type="EMBL" id="MEZK01000007">
    <property type="protein sequence ID" value="OGD63585.1"/>
    <property type="molecule type" value="Genomic_DNA"/>
</dbReference>
<evidence type="ECO:0008006" key="3">
    <source>
        <dbReference type="Google" id="ProtNLM"/>
    </source>
</evidence>
<dbReference type="GO" id="GO:0005829">
    <property type="term" value="C:cytosol"/>
    <property type="evidence" value="ECO:0007669"/>
    <property type="project" value="TreeGrafter"/>
</dbReference>
<dbReference type="SFLD" id="SFLDG01129">
    <property type="entry name" value="C1.5:_HAD__Beta-PGM__Phosphata"/>
    <property type="match status" value="1"/>
</dbReference>
<organism evidence="1 2">
    <name type="scientific">Candidatus Beckwithbacteria bacterium RBG_13_42_9</name>
    <dbReference type="NCBI Taxonomy" id="1797457"/>
    <lineage>
        <taxon>Bacteria</taxon>
        <taxon>Candidatus Beckwithiibacteriota</taxon>
    </lineage>
</organism>
<sequence>MNLIFDFDGIIVDSQTVYNRGIFHALKQAGFDYTLAQVEDYTNFQYFETISLLAKEKAKEIEELLVKDILKQVKEKDFLFPGVQKALKKLAARNKLYIASNSREDILHQTCQFYKLPFTAVIGRTQKFKTKPPALNWLIKEHNLDKGQSAYVGDSVQDIRLARNAEMMAIAVATGWDSKERLAKGKPDKLYSSLTEMAEDKF</sequence>
<dbReference type="Proteomes" id="UP000177006">
    <property type="component" value="Unassembled WGS sequence"/>
</dbReference>
<accession>A0A1F5E895</accession>
<dbReference type="AlphaFoldDB" id="A0A1F5E895"/>